<dbReference type="Proteomes" id="UP001216329">
    <property type="component" value="Chromosome"/>
</dbReference>
<dbReference type="EMBL" id="CP119325">
    <property type="protein sequence ID" value="WEK28285.1"/>
    <property type="molecule type" value="Genomic_DNA"/>
</dbReference>
<organism evidence="1 2">
    <name type="scientific">Candidatus Pseudomonas phytovorans</name>
    <dbReference type="NCBI Taxonomy" id="3121377"/>
    <lineage>
        <taxon>Bacteria</taxon>
        <taxon>Pseudomonadati</taxon>
        <taxon>Pseudomonadota</taxon>
        <taxon>Gammaproteobacteria</taxon>
        <taxon>Pseudomonadales</taxon>
        <taxon>Pseudomonadaceae</taxon>
        <taxon>Pseudomonas</taxon>
    </lineage>
</organism>
<gene>
    <name evidence="1" type="ORF">P0Y58_15345</name>
</gene>
<proteinExistence type="predicted"/>
<protein>
    <submittedName>
        <fullName evidence="1">Uncharacterized protein</fullName>
    </submittedName>
</protein>
<reference evidence="1" key="1">
    <citation type="submission" date="2023-03" db="EMBL/GenBank/DDBJ databases">
        <title>Andean soil-derived lignocellulolytic bacterial consortium as a source of novel taxa and putative plastic-active enzymes.</title>
        <authorList>
            <person name="Diaz-Garcia L."/>
            <person name="Chuvochina M."/>
            <person name="Feuerriegel G."/>
            <person name="Bunk B."/>
            <person name="Sproer C."/>
            <person name="Streit W.R."/>
            <person name="Rodriguez L.M."/>
            <person name="Overmann J."/>
            <person name="Jimenez D.J."/>
        </authorList>
    </citation>
    <scope>NUCLEOTIDE SEQUENCE</scope>
    <source>
        <strain evidence="1">MAG 876</strain>
    </source>
</reference>
<evidence type="ECO:0000313" key="2">
    <source>
        <dbReference type="Proteomes" id="UP001216329"/>
    </source>
</evidence>
<name>A0AAJ5WCI9_9PSED</name>
<sequence length="505" mass="56664">MSHEPMDVTDLQSAFAVEFRFIQSYFNIRWEWVFERKGWESTGDNGSVWKLRRLVENHWEGVFLALGYPRLSYSGDGTNDELQVRRNIVGGIVRVQASEHVNLVGREVRRVALEGRDGGLSFDMKVRAGLQAHLEYSASDGYLRLYWDNPAEFESSSGLGDVIEILKEHYNRERTMLLRKLKEPFNSTMRDVRINMQALPDNNAQYMIFGVLPKAGAQAVVPTKFPLSTVSHVVLGFNDTVFTNLRAGRQPVDKNWVISLFLPDDAWRCMSGPEKYAENFYSCDYVTNNPSKVASESAAPSAELQITPLSQVFAVGAQRILLTLAPAAANAQWVLEGEARGLLEKEGADYYYKAPLQIEPEAVFNNNTELLIAPAYRANLQSPVRVDKVKATVGSSVAYSTFVTHIVPPTHIIRVAKSGVQLKLSLWYYNGREKKELQVPEGNITWRVVAGDGRVSDEGIFTPGSEPCNTVVGIDERNQDEWRWGATILPYPLMHADEVVSLIQG</sequence>
<dbReference type="AlphaFoldDB" id="A0AAJ5WCI9"/>
<accession>A0AAJ5WCI9</accession>
<evidence type="ECO:0000313" key="1">
    <source>
        <dbReference type="EMBL" id="WEK28285.1"/>
    </source>
</evidence>